<feature type="transmembrane region" description="Helical" evidence="11">
    <location>
        <begin position="209"/>
        <end position="230"/>
    </location>
</feature>
<dbReference type="InterPro" id="IPR013657">
    <property type="entry name" value="SCL35B1-4/HUT1"/>
</dbReference>
<evidence type="ECO:0000256" key="3">
    <source>
        <dbReference type="ARBA" id="ARBA00022448"/>
    </source>
</evidence>
<evidence type="ECO:0000256" key="6">
    <source>
        <dbReference type="ARBA" id="ARBA00022824"/>
    </source>
</evidence>
<gene>
    <name evidence="12" type="ORF">CcCBS67573_g02916</name>
</gene>
<dbReference type="GO" id="GO:0005460">
    <property type="term" value="F:UDP-glucose transmembrane transporter activity"/>
    <property type="evidence" value="ECO:0007669"/>
    <property type="project" value="TreeGrafter"/>
</dbReference>
<feature type="transmembrane region" description="Helical" evidence="11">
    <location>
        <begin position="7"/>
        <end position="26"/>
    </location>
</feature>
<dbReference type="EMBL" id="QEAP01000067">
    <property type="protein sequence ID" value="TPX75804.1"/>
    <property type="molecule type" value="Genomic_DNA"/>
</dbReference>
<feature type="transmembrane region" description="Helical" evidence="11">
    <location>
        <begin position="277"/>
        <end position="299"/>
    </location>
</feature>
<evidence type="ECO:0000256" key="11">
    <source>
        <dbReference type="SAM" id="Phobius"/>
    </source>
</evidence>
<dbReference type="GO" id="GO:0005789">
    <property type="term" value="C:endoplasmic reticulum membrane"/>
    <property type="evidence" value="ECO:0007669"/>
    <property type="project" value="UniProtKB-SubCell"/>
</dbReference>
<keyword evidence="7 11" id="KW-1133">Transmembrane helix</keyword>
<evidence type="ECO:0000256" key="2">
    <source>
        <dbReference type="ARBA" id="ARBA00010694"/>
    </source>
</evidence>
<feature type="transmembrane region" description="Helical" evidence="11">
    <location>
        <begin position="250"/>
        <end position="270"/>
    </location>
</feature>
<comment type="caution">
    <text evidence="12">The sequence shown here is derived from an EMBL/GenBank/DDBJ whole genome shotgun (WGS) entry which is preliminary data.</text>
</comment>
<accession>A0A507FHN1</accession>
<feature type="transmembrane region" description="Helical" evidence="11">
    <location>
        <begin position="305"/>
        <end position="324"/>
    </location>
</feature>
<keyword evidence="13" id="KW-1185">Reference proteome</keyword>
<evidence type="ECO:0000256" key="7">
    <source>
        <dbReference type="ARBA" id="ARBA00022989"/>
    </source>
</evidence>
<comment type="subcellular location">
    <subcellularLocation>
        <location evidence="1">Endoplasmic reticulum membrane</location>
        <topology evidence="1">Multi-pass membrane protein</topology>
    </subcellularLocation>
</comment>
<feature type="transmembrane region" description="Helical" evidence="11">
    <location>
        <begin position="46"/>
        <end position="69"/>
    </location>
</feature>
<dbReference type="OrthoDB" id="1601at2759"/>
<dbReference type="Pfam" id="PF08449">
    <property type="entry name" value="UAA"/>
    <property type="match status" value="1"/>
</dbReference>
<dbReference type="PANTHER" id="PTHR10778">
    <property type="entry name" value="SOLUTE CARRIER FAMILY 35 MEMBER B"/>
    <property type="match status" value="1"/>
</dbReference>
<feature type="region of interest" description="Disordered" evidence="10">
    <location>
        <begin position="351"/>
        <end position="384"/>
    </location>
</feature>
<evidence type="ECO:0000256" key="10">
    <source>
        <dbReference type="SAM" id="MobiDB-lite"/>
    </source>
</evidence>
<proteinExistence type="inferred from homology"/>
<name>A0A507FHN1_9FUNG</name>
<dbReference type="SUPFAM" id="SSF103481">
    <property type="entry name" value="Multidrug resistance efflux transporter EmrE"/>
    <property type="match status" value="1"/>
</dbReference>
<feature type="transmembrane region" description="Helical" evidence="11">
    <location>
        <begin position="90"/>
        <end position="108"/>
    </location>
</feature>
<evidence type="ECO:0000256" key="9">
    <source>
        <dbReference type="ARBA" id="ARBA00041103"/>
    </source>
</evidence>
<feature type="compositionally biased region" description="Basic and acidic residues" evidence="10">
    <location>
        <begin position="351"/>
        <end position="365"/>
    </location>
</feature>
<keyword evidence="8 11" id="KW-0472">Membrane</keyword>
<dbReference type="PANTHER" id="PTHR10778:SF10">
    <property type="entry name" value="SOLUTE CARRIER FAMILY 35 MEMBER B1"/>
    <property type="match status" value="1"/>
</dbReference>
<dbReference type="GO" id="GO:0005459">
    <property type="term" value="F:UDP-galactose transmembrane transporter activity"/>
    <property type="evidence" value="ECO:0007669"/>
    <property type="project" value="TreeGrafter"/>
</dbReference>
<dbReference type="Proteomes" id="UP000320333">
    <property type="component" value="Unassembled WGS sequence"/>
</dbReference>
<keyword evidence="6" id="KW-0256">Endoplasmic reticulum</keyword>
<comment type="similarity">
    <text evidence="2">Belongs to the nucleotide-sugar transporter family. SLC35B subfamily.</text>
</comment>
<evidence type="ECO:0000256" key="1">
    <source>
        <dbReference type="ARBA" id="ARBA00004477"/>
    </source>
</evidence>
<dbReference type="AlphaFoldDB" id="A0A507FHN1"/>
<dbReference type="STRING" id="246404.A0A507FHN1"/>
<keyword evidence="5 11" id="KW-0812">Transmembrane</keyword>
<protein>
    <recommendedName>
        <fullName evidence="9">UDP-galactose transporter homolog 1</fullName>
    </recommendedName>
</protein>
<dbReference type="GO" id="GO:0000139">
    <property type="term" value="C:Golgi membrane"/>
    <property type="evidence" value="ECO:0007669"/>
    <property type="project" value="TreeGrafter"/>
</dbReference>
<sequence>MTKRSSLELAVCVAGIYVCFLSWGVLQERVTTRRYEHPETGEQQRFKHFVFLNVVQSAIASAVALLYLATTSLKGLAWPSTALRNKFFQLSLVSVCAAPFGYASLGYIDYPTMILGKTGKLVPVMLMNILLYRKSFPWQKYLVVALITAGMTLFMLMNPKGHKSDKNANIPLAGKLWGITLLSINLLLDGVTNSTQDEIFRTFRNVNGFLMMFYMNLFSSGIMLLFLGFSDPFIGEFSGAIAFTRMHPQVLFDILLFGLCGALGQCFIFHTIERFGAMILVTITVTRKMGSILMSVFLYNHSLALGQWAAVLLVFSGIFVESFAKGKSHGPSSDAKKDGNAGSVDEKVALLKEDEDRMGMNKDDGVDVLNDTRSNGARKRKGKK</sequence>
<feature type="transmembrane region" description="Helical" evidence="11">
    <location>
        <begin position="141"/>
        <end position="158"/>
    </location>
</feature>
<dbReference type="InterPro" id="IPR037185">
    <property type="entry name" value="EmrE-like"/>
</dbReference>
<feature type="transmembrane region" description="Helical" evidence="11">
    <location>
        <begin position="170"/>
        <end position="188"/>
    </location>
</feature>
<reference evidence="12 13" key="1">
    <citation type="journal article" date="2019" name="Sci. Rep.">
        <title>Comparative genomics of chytrid fungi reveal insights into the obligate biotrophic and pathogenic lifestyle of Synchytrium endobioticum.</title>
        <authorList>
            <person name="van de Vossenberg B.T.L.H."/>
            <person name="Warris S."/>
            <person name="Nguyen H.D.T."/>
            <person name="van Gent-Pelzer M.P.E."/>
            <person name="Joly D.L."/>
            <person name="van de Geest H.C."/>
            <person name="Bonants P.J.M."/>
            <person name="Smith D.S."/>
            <person name="Levesque C.A."/>
            <person name="van der Lee T.A.J."/>
        </authorList>
    </citation>
    <scope>NUCLEOTIDE SEQUENCE [LARGE SCALE GENOMIC DNA]</scope>
    <source>
        <strain evidence="12 13">CBS 675.73</strain>
    </source>
</reference>
<evidence type="ECO:0000313" key="13">
    <source>
        <dbReference type="Proteomes" id="UP000320333"/>
    </source>
</evidence>
<organism evidence="12 13">
    <name type="scientific">Chytriomyces confervae</name>
    <dbReference type="NCBI Taxonomy" id="246404"/>
    <lineage>
        <taxon>Eukaryota</taxon>
        <taxon>Fungi</taxon>
        <taxon>Fungi incertae sedis</taxon>
        <taxon>Chytridiomycota</taxon>
        <taxon>Chytridiomycota incertae sedis</taxon>
        <taxon>Chytridiomycetes</taxon>
        <taxon>Chytridiales</taxon>
        <taxon>Chytriomycetaceae</taxon>
        <taxon>Chytriomyces</taxon>
    </lineage>
</organism>
<evidence type="ECO:0000256" key="4">
    <source>
        <dbReference type="ARBA" id="ARBA00022597"/>
    </source>
</evidence>
<evidence type="ECO:0000256" key="8">
    <source>
        <dbReference type="ARBA" id="ARBA00023136"/>
    </source>
</evidence>
<keyword evidence="3" id="KW-0813">Transport</keyword>
<evidence type="ECO:0000256" key="5">
    <source>
        <dbReference type="ARBA" id="ARBA00022692"/>
    </source>
</evidence>
<keyword evidence="4" id="KW-0762">Sugar transport</keyword>
<evidence type="ECO:0000313" key="12">
    <source>
        <dbReference type="EMBL" id="TPX75804.1"/>
    </source>
</evidence>